<dbReference type="InterPro" id="IPR011051">
    <property type="entry name" value="RmlC_Cupin_sf"/>
</dbReference>
<evidence type="ECO:0000256" key="4">
    <source>
        <dbReference type="ARBA" id="ARBA00047684"/>
    </source>
</evidence>
<keyword evidence="3 5" id="KW-0456">Lyase</keyword>
<dbReference type="Pfam" id="PF04115">
    <property type="entry name" value="Ureidogly_lyase"/>
    <property type="match status" value="1"/>
</dbReference>
<dbReference type="Proteomes" id="UP001378188">
    <property type="component" value="Unassembled WGS sequence"/>
</dbReference>
<reference evidence="6 7" key="1">
    <citation type="submission" date="2024-02" db="EMBL/GenBank/DDBJ databases">
        <title>Genome analysis and characterization of Microbaculum marinisediminis sp. nov., isolated from marine sediment.</title>
        <authorList>
            <person name="Du Z.-J."/>
            <person name="Ye Y.-Q."/>
            <person name="Zhang Z.-R."/>
            <person name="Yuan S.-M."/>
            <person name="Zhang X.-Y."/>
        </authorList>
    </citation>
    <scope>NUCLEOTIDE SEQUENCE [LARGE SCALE GENOMIC DNA]</scope>
    <source>
        <strain evidence="6 7">SDUM1044001</strain>
    </source>
</reference>
<dbReference type="NCBIfam" id="NF009932">
    <property type="entry name" value="PRK13395.1"/>
    <property type="match status" value="1"/>
</dbReference>
<name>A0AAW9S0E4_9HYPH</name>
<protein>
    <recommendedName>
        <fullName evidence="5">Ureidoglycolate lyase</fullName>
        <ecNumber evidence="5">4.3.2.3</ecNumber>
    </recommendedName>
    <alternativeName>
        <fullName evidence="5">Ureidoglycolatase</fullName>
    </alternativeName>
</protein>
<dbReference type="EC" id="4.3.2.3" evidence="5"/>
<comment type="catalytic activity">
    <reaction evidence="4 5">
        <text>(S)-ureidoglycolate = urea + glyoxylate</text>
        <dbReference type="Rhea" id="RHEA:11304"/>
        <dbReference type="ChEBI" id="CHEBI:16199"/>
        <dbReference type="ChEBI" id="CHEBI:36655"/>
        <dbReference type="ChEBI" id="CHEBI:57296"/>
        <dbReference type="EC" id="4.3.2.3"/>
    </reaction>
</comment>
<keyword evidence="2 5" id="KW-0659">Purine metabolism</keyword>
<proteinExistence type="inferred from homology"/>
<evidence type="ECO:0000256" key="2">
    <source>
        <dbReference type="ARBA" id="ARBA00022631"/>
    </source>
</evidence>
<accession>A0AAW9S0E4</accession>
<evidence type="ECO:0000256" key="3">
    <source>
        <dbReference type="ARBA" id="ARBA00023239"/>
    </source>
</evidence>
<comment type="function">
    <text evidence="5">Catalyzes the catabolism of the allantoin degradation intermediate (S)-ureidoglycolate, generating urea and glyoxylate. Involved in the utilization of allantoin as nitrogen source.</text>
</comment>
<keyword evidence="7" id="KW-1185">Reference proteome</keyword>
<comment type="cofactor">
    <cofactor evidence="5">
        <name>Ni(2+)</name>
        <dbReference type="ChEBI" id="CHEBI:49786"/>
    </cofactor>
</comment>
<evidence type="ECO:0000313" key="7">
    <source>
        <dbReference type="Proteomes" id="UP001378188"/>
    </source>
</evidence>
<comment type="caution">
    <text evidence="6">The sequence shown here is derived from an EMBL/GenBank/DDBJ whole genome shotgun (WGS) entry which is preliminary data.</text>
</comment>
<dbReference type="InterPro" id="IPR007247">
    <property type="entry name" value="Ureidogly_lyase"/>
</dbReference>
<dbReference type="EMBL" id="JAZHOF010000013">
    <property type="protein sequence ID" value="MEJ8574618.1"/>
    <property type="molecule type" value="Genomic_DNA"/>
</dbReference>
<dbReference type="PANTHER" id="PTHR21221">
    <property type="entry name" value="UREIDOGLYCOLATE HYDROLASE"/>
    <property type="match status" value="1"/>
</dbReference>
<gene>
    <name evidence="5" type="primary">allA</name>
    <name evidence="6" type="ORF">V3328_24275</name>
</gene>
<comment type="pathway">
    <text evidence="5">Nitrogen metabolism; (S)-allantoin degradation.</text>
</comment>
<dbReference type="RefSeq" id="WP_340332320.1">
    <property type="nucleotide sequence ID" value="NZ_JAZHOF010000013.1"/>
</dbReference>
<dbReference type="PANTHER" id="PTHR21221:SF1">
    <property type="entry name" value="UREIDOGLYCOLATE LYASE"/>
    <property type="match status" value="1"/>
</dbReference>
<dbReference type="InterPro" id="IPR047233">
    <property type="entry name" value="UAH_cupin"/>
</dbReference>
<dbReference type="InterPro" id="IPR024060">
    <property type="entry name" value="Ureidoglycolate_lyase_dom_sf"/>
</dbReference>
<dbReference type="CDD" id="cd20298">
    <property type="entry name" value="cupin_UAH"/>
    <property type="match status" value="1"/>
</dbReference>
<evidence type="ECO:0000256" key="5">
    <source>
        <dbReference type="HAMAP-Rule" id="MF_00616"/>
    </source>
</evidence>
<dbReference type="GO" id="GO:0006145">
    <property type="term" value="P:purine nucleobase catabolic process"/>
    <property type="evidence" value="ECO:0007669"/>
    <property type="project" value="UniProtKB-UniRule"/>
</dbReference>
<sequence length="166" mass="18243">MPHSLQPQPLTPEAFAPFGQVLQKDGARNFAINDGTCRRFHDLANVEATGPGGRVIVSLVTGEPSTLPLLVEMVERHPFGSQAFHPLSRNRFLVVVCEDEDGRPVRPRAFLTSPGQGVNYDRNVWHGVLTPLGETSDFLIVDRDGEGDNLEVFTFDEPVLVRAPGE</sequence>
<comment type="similarity">
    <text evidence="5">Belongs to the ureidoglycolate lyase family.</text>
</comment>
<evidence type="ECO:0000256" key="1">
    <source>
        <dbReference type="ARBA" id="ARBA00011738"/>
    </source>
</evidence>
<dbReference type="SUPFAM" id="SSF51182">
    <property type="entry name" value="RmlC-like cupins"/>
    <property type="match status" value="1"/>
</dbReference>
<dbReference type="AlphaFoldDB" id="A0AAW9S0E4"/>
<dbReference type="Gene3D" id="2.60.120.480">
    <property type="entry name" value="Ureidoglycolate hydrolase"/>
    <property type="match status" value="1"/>
</dbReference>
<dbReference type="GO" id="GO:0050385">
    <property type="term" value="F:ureidoglycolate lyase activity"/>
    <property type="evidence" value="ECO:0007669"/>
    <property type="project" value="UniProtKB-UniRule"/>
</dbReference>
<dbReference type="PIRSF" id="PIRSF017306">
    <property type="entry name" value="Ureidogly_hydro"/>
    <property type="match status" value="1"/>
</dbReference>
<organism evidence="6 7">
    <name type="scientific">Microbaculum marinum</name>
    <dbReference type="NCBI Taxonomy" id="1764581"/>
    <lineage>
        <taxon>Bacteria</taxon>
        <taxon>Pseudomonadati</taxon>
        <taxon>Pseudomonadota</taxon>
        <taxon>Alphaproteobacteria</taxon>
        <taxon>Hyphomicrobiales</taxon>
        <taxon>Tepidamorphaceae</taxon>
        <taxon>Microbaculum</taxon>
    </lineage>
</organism>
<dbReference type="GO" id="GO:0000256">
    <property type="term" value="P:allantoin catabolic process"/>
    <property type="evidence" value="ECO:0007669"/>
    <property type="project" value="UniProtKB-UniRule"/>
</dbReference>
<dbReference type="InterPro" id="IPR023525">
    <property type="entry name" value="Ureidogly_lyase_bac"/>
</dbReference>
<comment type="subunit">
    <text evidence="1 5">Homodimer.</text>
</comment>
<dbReference type="HAMAP" id="MF_00616">
    <property type="entry name" value="Ureidogly_lyase"/>
    <property type="match status" value="1"/>
</dbReference>
<evidence type="ECO:0000313" key="6">
    <source>
        <dbReference type="EMBL" id="MEJ8574618.1"/>
    </source>
</evidence>
<dbReference type="GO" id="GO:0004848">
    <property type="term" value="F:ureidoglycolate hydrolase activity"/>
    <property type="evidence" value="ECO:0007669"/>
    <property type="project" value="InterPro"/>
</dbReference>